<dbReference type="AlphaFoldDB" id="A0A1C3WI47"/>
<dbReference type="Gene3D" id="3.60.21.10">
    <property type="match status" value="1"/>
</dbReference>
<evidence type="ECO:0000256" key="1">
    <source>
        <dbReference type="ARBA" id="ARBA00022723"/>
    </source>
</evidence>
<comment type="similarity">
    <text evidence="4">Belongs to the cyclic nucleotide phosphodiesterase class-III family.</text>
</comment>
<dbReference type="SUPFAM" id="SSF56300">
    <property type="entry name" value="Metallo-dependent phosphatases"/>
    <property type="match status" value="1"/>
</dbReference>
<accession>A0A1C3WI47</accession>
<name>A0A1C3WI47_9HYPH</name>
<dbReference type="InterPro" id="IPR050884">
    <property type="entry name" value="CNP_phosphodiesterase-III"/>
</dbReference>
<dbReference type="PANTHER" id="PTHR42988:SF2">
    <property type="entry name" value="CYCLIC NUCLEOTIDE PHOSPHODIESTERASE CBUA0032-RELATED"/>
    <property type="match status" value="1"/>
</dbReference>
<evidence type="ECO:0000256" key="2">
    <source>
        <dbReference type="ARBA" id="ARBA00022801"/>
    </source>
</evidence>
<feature type="domain" description="Calcineurin-like phosphoesterase" evidence="5">
    <location>
        <begin position="3"/>
        <end position="129"/>
    </location>
</feature>
<keyword evidence="3" id="KW-0408">Iron</keyword>
<keyword evidence="2" id="KW-0378">Hydrolase</keyword>
<proteinExistence type="inferred from homology"/>
<dbReference type="Proteomes" id="UP000199205">
    <property type="component" value="Unassembled WGS sequence"/>
</dbReference>
<dbReference type="InterPro" id="IPR004843">
    <property type="entry name" value="Calcineurin-like_PHP"/>
</dbReference>
<evidence type="ECO:0000313" key="6">
    <source>
        <dbReference type="EMBL" id="SCB39701.1"/>
    </source>
</evidence>
<reference evidence="6 7" key="1">
    <citation type="submission" date="2016-08" db="EMBL/GenBank/DDBJ databases">
        <authorList>
            <person name="Seilhamer J.J."/>
        </authorList>
    </citation>
    <scope>NUCLEOTIDE SEQUENCE [LARGE SCALE GENOMIC DNA]</scope>
    <source>
        <strain evidence="6 7">P1-7</strain>
    </source>
</reference>
<organism evidence="6 7">
    <name type="scientific">Rhizobium lusitanum</name>
    <dbReference type="NCBI Taxonomy" id="293958"/>
    <lineage>
        <taxon>Bacteria</taxon>
        <taxon>Pseudomonadati</taxon>
        <taxon>Pseudomonadota</taxon>
        <taxon>Alphaproteobacteria</taxon>
        <taxon>Hyphomicrobiales</taxon>
        <taxon>Rhizobiaceae</taxon>
        <taxon>Rhizobium/Agrobacterium group</taxon>
        <taxon>Rhizobium</taxon>
    </lineage>
</organism>
<evidence type="ECO:0000256" key="4">
    <source>
        <dbReference type="ARBA" id="ARBA00025742"/>
    </source>
</evidence>
<dbReference type="OrthoDB" id="651281at2"/>
<evidence type="ECO:0000313" key="7">
    <source>
        <dbReference type="Proteomes" id="UP000199205"/>
    </source>
</evidence>
<dbReference type="InterPro" id="IPR029052">
    <property type="entry name" value="Metallo-depent_PP-like"/>
</dbReference>
<evidence type="ECO:0000259" key="5">
    <source>
        <dbReference type="Pfam" id="PF00149"/>
    </source>
</evidence>
<gene>
    <name evidence="6" type="ORF">GA0061101_11243</name>
</gene>
<dbReference type="GO" id="GO:0016787">
    <property type="term" value="F:hydrolase activity"/>
    <property type="evidence" value="ECO:0007669"/>
    <property type="project" value="UniProtKB-KW"/>
</dbReference>
<sequence>MIVAQATDIHAGIDNDNFLRFEKAVAWLGELRPDYVVISGDLVDDGWIEGHNRLGKMLKRLPFRTFVIPGNSDDKNAMRSALPGFIGSNVAGPLHFTEYCDDVLLLGLDATVDGAAYGDVTDHLPWLRRKPEAFPIGTAMLFIHHHIFPSGIRLIDEVMCRGIDELAELLELHGHRREREKPGGHAARFSFAFLSRPSATAART</sequence>
<dbReference type="GO" id="GO:0046872">
    <property type="term" value="F:metal ion binding"/>
    <property type="evidence" value="ECO:0007669"/>
    <property type="project" value="UniProtKB-KW"/>
</dbReference>
<dbReference type="EMBL" id="FMAF01000012">
    <property type="protein sequence ID" value="SCB39701.1"/>
    <property type="molecule type" value="Genomic_DNA"/>
</dbReference>
<dbReference type="Pfam" id="PF00149">
    <property type="entry name" value="Metallophos"/>
    <property type="match status" value="1"/>
</dbReference>
<evidence type="ECO:0000256" key="3">
    <source>
        <dbReference type="ARBA" id="ARBA00023004"/>
    </source>
</evidence>
<protein>
    <submittedName>
        <fullName evidence="6">Calcineurin-like phosphoesterase</fullName>
    </submittedName>
</protein>
<dbReference type="RefSeq" id="WP_092574883.1">
    <property type="nucleotide sequence ID" value="NZ_FMAF01000012.1"/>
</dbReference>
<keyword evidence="1" id="KW-0479">Metal-binding</keyword>
<dbReference type="PANTHER" id="PTHR42988">
    <property type="entry name" value="PHOSPHOHYDROLASE"/>
    <property type="match status" value="1"/>
</dbReference>